<dbReference type="AlphaFoldDB" id="A0A5B9DC24"/>
<feature type="transmembrane region" description="Helical" evidence="1">
    <location>
        <begin position="15"/>
        <end position="32"/>
    </location>
</feature>
<dbReference type="RefSeq" id="WP_147663767.1">
    <property type="nucleotide sequence ID" value="NZ_CP042905.2"/>
</dbReference>
<keyword evidence="3" id="KW-1185">Reference proteome</keyword>
<reference evidence="2 3" key="2">
    <citation type="journal article" date="2024" name="Int. J. Syst. Evol. Microbiol.">
        <title>Promethearchaeum syntrophicum gen. nov., sp. nov., an anaerobic, obligately syntrophic archaeon, the first isolate of the lineage 'Asgard' archaea, and proposal of the new archaeal phylum Promethearchaeota phyl. nov. and kingdom Promethearchaeati regn. nov.</title>
        <authorList>
            <person name="Imachi H."/>
            <person name="Nobu M.K."/>
            <person name="Kato S."/>
            <person name="Takaki Y."/>
            <person name="Miyazaki M."/>
            <person name="Miyata M."/>
            <person name="Ogawara M."/>
            <person name="Saito Y."/>
            <person name="Sakai S."/>
            <person name="Tahara Y.O."/>
            <person name="Takano Y."/>
            <person name="Tasumi E."/>
            <person name="Uematsu K."/>
            <person name="Yoshimura T."/>
            <person name="Itoh T."/>
            <person name="Ohkuma M."/>
            <person name="Takai K."/>
        </authorList>
    </citation>
    <scope>NUCLEOTIDE SEQUENCE [LARGE SCALE GENOMIC DNA]</scope>
    <source>
        <strain evidence="2 3">MK-D1</strain>
    </source>
</reference>
<evidence type="ECO:0000313" key="2">
    <source>
        <dbReference type="EMBL" id="QEE16839.1"/>
    </source>
</evidence>
<dbReference type="EMBL" id="CP042905">
    <property type="protein sequence ID" value="QEE16839.1"/>
    <property type="molecule type" value="Genomic_DNA"/>
</dbReference>
<sequence length="169" mass="19581">MRIINEELIPKEKEFIIYNGGIIFALLLPILFKIDDYIPKELQVFFILAFNMLFISFNLVFLRAIIRFKGGFFLQGIFLTFTFGMIFLSSLILVYISQLDPDTSRVSLIITGVGLAFPIINAISAIGKFFFEYILIKSIQNVRNSIKNKEKHKNTLKILDYFEKFLSKS</sequence>
<evidence type="ECO:0000256" key="1">
    <source>
        <dbReference type="SAM" id="Phobius"/>
    </source>
</evidence>
<keyword evidence="1" id="KW-1133">Transmembrane helix</keyword>
<dbReference type="GeneID" id="41330649"/>
<keyword evidence="1" id="KW-0472">Membrane</keyword>
<feature type="transmembrane region" description="Helical" evidence="1">
    <location>
        <begin position="108"/>
        <end position="131"/>
    </location>
</feature>
<dbReference type="Proteomes" id="UP000321408">
    <property type="component" value="Chromosome"/>
</dbReference>
<accession>A0A5B9DC24</accession>
<gene>
    <name evidence="2" type="ORF">DSAG12_02669</name>
</gene>
<protein>
    <submittedName>
        <fullName evidence="2">Uncharacterized protein</fullName>
    </submittedName>
</protein>
<proteinExistence type="predicted"/>
<feature type="transmembrane region" description="Helical" evidence="1">
    <location>
        <begin position="72"/>
        <end position="96"/>
    </location>
</feature>
<reference evidence="2 3" key="1">
    <citation type="journal article" date="2020" name="Nature">
        <title>Isolation of an archaeon at the prokaryote-eukaryote interface.</title>
        <authorList>
            <person name="Imachi H."/>
            <person name="Nobu M.K."/>
            <person name="Nakahara N."/>
            <person name="Morono Y."/>
            <person name="Ogawara M."/>
            <person name="Takaki Y."/>
            <person name="Takano Y."/>
            <person name="Uematsu K."/>
            <person name="Ikuta T."/>
            <person name="Ito M."/>
            <person name="Matsui Y."/>
            <person name="Miyazaki M."/>
            <person name="Murata K."/>
            <person name="Saito Y."/>
            <person name="Sakai S."/>
            <person name="Song C."/>
            <person name="Tasumi E."/>
            <person name="Yamanaka Y."/>
            <person name="Yamaguchi T."/>
            <person name="Kamagata Y."/>
            <person name="Tamaki H."/>
            <person name="Takai K."/>
        </authorList>
    </citation>
    <scope>NUCLEOTIDE SEQUENCE [LARGE SCALE GENOMIC DNA]</scope>
    <source>
        <strain evidence="2 3">MK-D1</strain>
    </source>
</reference>
<dbReference type="KEGG" id="psyt:DSAG12_02669"/>
<keyword evidence="1" id="KW-0812">Transmembrane</keyword>
<name>A0A5B9DC24_9ARCH</name>
<organism evidence="2 3">
    <name type="scientific">Promethearchaeum syntrophicum</name>
    <dbReference type="NCBI Taxonomy" id="2594042"/>
    <lineage>
        <taxon>Archaea</taxon>
        <taxon>Promethearchaeati</taxon>
        <taxon>Promethearchaeota</taxon>
        <taxon>Promethearchaeia</taxon>
        <taxon>Promethearchaeales</taxon>
        <taxon>Promethearchaeaceae</taxon>
        <taxon>Promethearchaeum</taxon>
    </lineage>
</organism>
<evidence type="ECO:0000313" key="3">
    <source>
        <dbReference type="Proteomes" id="UP000321408"/>
    </source>
</evidence>
<feature type="transmembrane region" description="Helical" evidence="1">
    <location>
        <begin position="44"/>
        <end position="66"/>
    </location>
</feature>